<feature type="chain" id="PRO_5031593868" evidence="2">
    <location>
        <begin position="18"/>
        <end position="467"/>
    </location>
</feature>
<dbReference type="GO" id="GO:0015562">
    <property type="term" value="F:efflux transmembrane transporter activity"/>
    <property type="evidence" value="ECO:0007669"/>
    <property type="project" value="InterPro"/>
</dbReference>
<dbReference type="PANTHER" id="PTHR30203">
    <property type="entry name" value="OUTER MEMBRANE CATION EFFLUX PROTEIN"/>
    <property type="match status" value="1"/>
</dbReference>
<keyword evidence="4" id="KW-1185">Reference proteome</keyword>
<dbReference type="Proteomes" id="UP000557392">
    <property type="component" value="Unassembled WGS sequence"/>
</dbReference>
<keyword evidence="2" id="KW-1134">Transmembrane beta strand</keyword>
<keyword evidence="2" id="KW-0812">Transmembrane</keyword>
<dbReference type="GO" id="GO:0005886">
    <property type="term" value="C:plasma membrane"/>
    <property type="evidence" value="ECO:0007669"/>
    <property type="project" value="UniProtKB-SubCell"/>
</dbReference>
<comment type="subcellular location">
    <subcellularLocation>
        <location evidence="2">Cell membrane</location>
        <topology evidence="2">Lipid-anchor</topology>
    </subcellularLocation>
</comment>
<dbReference type="PROSITE" id="PS51257">
    <property type="entry name" value="PROKAR_LIPOPROTEIN"/>
    <property type="match status" value="1"/>
</dbReference>
<keyword evidence="2" id="KW-0732">Signal</keyword>
<dbReference type="SUPFAM" id="SSF56954">
    <property type="entry name" value="Outer membrane efflux proteins (OEP)"/>
    <property type="match status" value="1"/>
</dbReference>
<dbReference type="NCBIfam" id="TIGR01845">
    <property type="entry name" value="outer_NodT"/>
    <property type="match status" value="1"/>
</dbReference>
<evidence type="ECO:0000256" key="1">
    <source>
        <dbReference type="ARBA" id="ARBA00007613"/>
    </source>
</evidence>
<dbReference type="EMBL" id="JACIEH010000003">
    <property type="protein sequence ID" value="MBB4099573.1"/>
    <property type="molecule type" value="Genomic_DNA"/>
</dbReference>
<comment type="similarity">
    <text evidence="1 2">Belongs to the outer membrane factor (OMF) (TC 1.B.17) family.</text>
</comment>
<accession>A0A7W6JU42</accession>
<keyword evidence="2 3" id="KW-0449">Lipoprotein</keyword>
<reference evidence="3 4" key="1">
    <citation type="submission" date="2020-08" db="EMBL/GenBank/DDBJ databases">
        <title>Genomic Encyclopedia of Type Strains, Phase IV (KMG-IV): sequencing the most valuable type-strain genomes for metagenomic binning, comparative biology and taxonomic classification.</title>
        <authorList>
            <person name="Goeker M."/>
        </authorList>
    </citation>
    <scope>NUCLEOTIDE SEQUENCE [LARGE SCALE GENOMIC DNA]</scope>
    <source>
        <strain evidence="3 4">DSM 101806</strain>
    </source>
</reference>
<evidence type="ECO:0000313" key="3">
    <source>
        <dbReference type="EMBL" id="MBB4099573.1"/>
    </source>
</evidence>
<evidence type="ECO:0000313" key="4">
    <source>
        <dbReference type="Proteomes" id="UP000557392"/>
    </source>
</evidence>
<dbReference type="Pfam" id="PF02321">
    <property type="entry name" value="OEP"/>
    <property type="match status" value="2"/>
</dbReference>
<evidence type="ECO:0000256" key="2">
    <source>
        <dbReference type="RuleBase" id="RU362097"/>
    </source>
</evidence>
<dbReference type="Gene3D" id="1.20.1600.10">
    <property type="entry name" value="Outer membrane efflux proteins (OEP)"/>
    <property type="match status" value="1"/>
</dbReference>
<dbReference type="PANTHER" id="PTHR30203:SF25">
    <property type="entry name" value="OUTER MEMBRANE PROTEIN-RELATED"/>
    <property type="match status" value="1"/>
</dbReference>
<organism evidence="3 4">
    <name type="scientific">Sphingomonas kyeonggiensis</name>
    <dbReference type="NCBI Taxonomy" id="1268553"/>
    <lineage>
        <taxon>Bacteria</taxon>
        <taxon>Pseudomonadati</taxon>
        <taxon>Pseudomonadota</taxon>
        <taxon>Alphaproteobacteria</taxon>
        <taxon>Sphingomonadales</taxon>
        <taxon>Sphingomonadaceae</taxon>
        <taxon>Sphingomonas</taxon>
    </lineage>
</organism>
<comment type="caution">
    <text evidence="3">The sequence shown here is derived from an EMBL/GenBank/DDBJ whole genome shotgun (WGS) entry which is preliminary data.</text>
</comment>
<dbReference type="AlphaFoldDB" id="A0A7W6JU42"/>
<keyword evidence="2" id="KW-0564">Palmitate</keyword>
<keyword evidence="2" id="KW-0472">Membrane</keyword>
<dbReference type="RefSeq" id="WP_183998958.1">
    <property type="nucleotide sequence ID" value="NZ_JACIEH010000003.1"/>
</dbReference>
<dbReference type="Gene3D" id="2.20.200.10">
    <property type="entry name" value="Outer membrane efflux proteins (OEP)"/>
    <property type="match status" value="1"/>
</dbReference>
<dbReference type="InterPro" id="IPR003423">
    <property type="entry name" value="OMP_efflux"/>
</dbReference>
<gene>
    <name evidence="3" type="ORF">GGR46_003145</name>
</gene>
<dbReference type="InterPro" id="IPR010131">
    <property type="entry name" value="MdtP/NodT-like"/>
</dbReference>
<sequence length="467" mass="50022">MYRSLPLFLLPVLLASACTVGPDYHPPETKAAPEWVEAGTPGDVDLKWWDRFEDPQLSALVQRAVASSPDLREARARLAEARANREAIAGGRLPSVTAKGSATENVLSNNGQLPLGSIPFPGFSRDFPLFDLGFDASWEVDLWGRRTRQMQGATAREESAEYARRDVMLTLIAEVVRSYMDLRAAQADAATAEAQAGSDTELARLTRLRFDHGEASRLELDRADAAAKASASAVPGARAQASAASYRIATLVGVAPEQVVPELQAAAPLPASPDAILVGLRSDLLERRPDVRRAERELAAASADIGVATADLFPRFSLLGSIGQQARKPGDLVSGDSFRLQIGPSFSWPIFQGGTIRAQIRAADARADAAAARYEKAVVGALSDSEVAINRFLNARAAAEDAAASLQREQSAFTLARQRADRGEDDRLTLERARQSLLAATRRDQQARAAKAQAATALYKALGGGWS</sequence>
<protein>
    <submittedName>
        <fullName evidence="3">NodT family efflux transporter outer membrane factor (OMF) lipoprotein</fullName>
    </submittedName>
</protein>
<name>A0A7W6JU42_9SPHN</name>
<feature type="signal peptide" evidence="2">
    <location>
        <begin position="1"/>
        <end position="17"/>
    </location>
</feature>
<proteinExistence type="inferred from homology"/>